<dbReference type="PROSITE" id="PS01031">
    <property type="entry name" value="SHSP"/>
    <property type="match status" value="1"/>
</dbReference>
<evidence type="ECO:0000256" key="3">
    <source>
        <dbReference type="ARBA" id="ARBA00022723"/>
    </source>
</evidence>
<reference evidence="12 13" key="1">
    <citation type="submission" date="2024-05" db="EMBL/GenBank/DDBJ databases">
        <title>A high-quality chromosomal-level genome assembly of Topmouth culter (Culter alburnus).</title>
        <authorList>
            <person name="Zhao H."/>
        </authorList>
    </citation>
    <scope>NUCLEOTIDE SEQUENCE [LARGE SCALE GENOMIC DNA]</scope>
    <source>
        <strain evidence="12">CATC2023</strain>
        <tissue evidence="12">Muscle</tissue>
    </source>
</reference>
<dbReference type="Proteomes" id="UP001479290">
    <property type="component" value="Unassembled WGS sequence"/>
</dbReference>
<dbReference type="PANTHER" id="PTHR45640">
    <property type="entry name" value="HEAT SHOCK PROTEIN HSP-12.2-RELATED"/>
    <property type="match status" value="1"/>
</dbReference>
<sequence>MDISIHHPWYRRPWFPGFFPSSHRIYDQYFGEHLPDSDLFSPFYTMFYYRPYFWRFPNWWDSGMSEVRMDRDRFVINLDVKHFSPDELTVKVNDDFIEIHGKHDERQDDHGIVARQFYRKYKIPAGVDPESITSSLSADGVLTICTSRHLLDIPERNISITCGEKPPAQK</sequence>
<dbReference type="InterPro" id="IPR008978">
    <property type="entry name" value="HSP20-like_chaperone"/>
</dbReference>
<evidence type="ECO:0000256" key="7">
    <source>
        <dbReference type="PIRNR" id="PIRNR036514"/>
    </source>
</evidence>
<organism evidence="12 13">
    <name type="scientific">Culter alburnus</name>
    <name type="common">Topmouth culter</name>
    <dbReference type="NCBI Taxonomy" id="194366"/>
    <lineage>
        <taxon>Eukaryota</taxon>
        <taxon>Metazoa</taxon>
        <taxon>Chordata</taxon>
        <taxon>Craniata</taxon>
        <taxon>Vertebrata</taxon>
        <taxon>Euteleostomi</taxon>
        <taxon>Actinopterygii</taxon>
        <taxon>Neopterygii</taxon>
        <taxon>Teleostei</taxon>
        <taxon>Ostariophysi</taxon>
        <taxon>Cypriniformes</taxon>
        <taxon>Xenocyprididae</taxon>
        <taxon>Xenocypridinae</taxon>
        <taxon>Culter</taxon>
    </lineage>
</organism>
<dbReference type="GO" id="GO:0005737">
    <property type="term" value="C:cytoplasm"/>
    <property type="evidence" value="ECO:0007669"/>
    <property type="project" value="TreeGrafter"/>
</dbReference>
<protein>
    <recommendedName>
        <fullName evidence="1">Alpha-crystallin B chain</fullName>
    </recommendedName>
    <alternativeName>
        <fullName evidence="6">Alpha(B)-crystallin</fullName>
    </alternativeName>
</protein>
<dbReference type="GO" id="GO:0009408">
    <property type="term" value="P:response to heat"/>
    <property type="evidence" value="ECO:0007669"/>
    <property type="project" value="TreeGrafter"/>
</dbReference>
<evidence type="ECO:0000256" key="9">
    <source>
        <dbReference type="PROSITE-ProRule" id="PRU00285"/>
    </source>
</evidence>
<keyword evidence="5" id="KW-0007">Acetylation</keyword>
<dbReference type="EMBL" id="JAWDJR010000015">
    <property type="protein sequence ID" value="KAK9962015.1"/>
    <property type="molecule type" value="Genomic_DNA"/>
</dbReference>
<comment type="caution">
    <text evidence="12">The sequence shown here is derived from an EMBL/GenBank/DDBJ whole genome shotgun (WGS) entry which is preliminary data.</text>
</comment>
<dbReference type="PIRSF" id="PIRSF036514">
    <property type="entry name" value="Sm_HSP_B1"/>
    <property type="match status" value="1"/>
</dbReference>
<evidence type="ECO:0000313" key="12">
    <source>
        <dbReference type="EMBL" id="KAK9962015.1"/>
    </source>
</evidence>
<dbReference type="GO" id="GO:0043066">
    <property type="term" value="P:negative regulation of apoptotic process"/>
    <property type="evidence" value="ECO:0007669"/>
    <property type="project" value="TreeGrafter"/>
</dbReference>
<dbReference type="Pfam" id="PF00011">
    <property type="entry name" value="HSP20"/>
    <property type="match status" value="1"/>
</dbReference>
<keyword evidence="3 8" id="KW-0479">Metal-binding</keyword>
<feature type="binding site" evidence="8">
    <location>
        <position position="103"/>
    </location>
    <ligand>
        <name>Zn(2+)</name>
        <dbReference type="ChEBI" id="CHEBI:29105"/>
        <label>1</label>
    </ligand>
</feature>
<evidence type="ECO:0000256" key="5">
    <source>
        <dbReference type="ARBA" id="ARBA00022990"/>
    </source>
</evidence>
<dbReference type="AlphaFoldDB" id="A0AAW1ZL73"/>
<feature type="domain" description="SHSP" evidence="11">
    <location>
        <begin position="55"/>
        <end position="163"/>
    </location>
</feature>
<comment type="similarity">
    <text evidence="7 9 10">Belongs to the small heat shock protein (HSP20) family.</text>
</comment>
<dbReference type="Pfam" id="PF00525">
    <property type="entry name" value="Crystallin"/>
    <property type="match status" value="1"/>
</dbReference>
<dbReference type="PANTHER" id="PTHR45640:SF5">
    <property type="entry name" value="ALPHA-CRYSTALLIN B CHAIN"/>
    <property type="match status" value="1"/>
</dbReference>
<dbReference type="GO" id="GO:0051082">
    <property type="term" value="F:unfolded protein binding"/>
    <property type="evidence" value="ECO:0007669"/>
    <property type="project" value="TreeGrafter"/>
</dbReference>
<evidence type="ECO:0000259" key="11">
    <source>
        <dbReference type="PROSITE" id="PS01031"/>
    </source>
</evidence>
<gene>
    <name evidence="12" type="ORF">ABG768_007401</name>
</gene>
<dbReference type="SUPFAM" id="SSF49764">
    <property type="entry name" value="HSP20-like chaperones"/>
    <property type="match status" value="1"/>
</dbReference>
<evidence type="ECO:0000313" key="13">
    <source>
        <dbReference type="Proteomes" id="UP001479290"/>
    </source>
</evidence>
<dbReference type="InterPro" id="IPR001436">
    <property type="entry name" value="Alpha-crystallin/sHSP_animal"/>
</dbReference>
<dbReference type="InterPro" id="IPR055269">
    <property type="entry name" value="Alpha-crystallin/HSP_16"/>
</dbReference>
<dbReference type="GO" id="GO:0005212">
    <property type="term" value="F:structural constituent of eye lens"/>
    <property type="evidence" value="ECO:0007669"/>
    <property type="project" value="UniProtKB-KW"/>
</dbReference>
<dbReference type="InterPro" id="IPR003090">
    <property type="entry name" value="Alpha-crystallin_N"/>
</dbReference>
<feature type="binding site" evidence="8">
    <location>
        <position position="105"/>
    </location>
    <ligand>
        <name>Zn(2+)</name>
        <dbReference type="ChEBI" id="CHEBI:29105"/>
        <label>1</label>
    </ligand>
</feature>
<evidence type="ECO:0000256" key="4">
    <source>
        <dbReference type="ARBA" id="ARBA00022833"/>
    </source>
</evidence>
<dbReference type="PRINTS" id="PR00299">
    <property type="entry name" value="ACRYSTALLIN"/>
</dbReference>
<keyword evidence="2" id="KW-0273">Eye lens protein</keyword>
<proteinExistence type="inferred from homology"/>
<dbReference type="GO" id="GO:0005634">
    <property type="term" value="C:nucleus"/>
    <property type="evidence" value="ECO:0007669"/>
    <property type="project" value="TreeGrafter"/>
</dbReference>
<keyword evidence="13" id="KW-1185">Reference proteome</keyword>
<evidence type="ECO:0000256" key="6">
    <source>
        <dbReference type="ARBA" id="ARBA00030175"/>
    </source>
</evidence>
<evidence type="ECO:0000256" key="8">
    <source>
        <dbReference type="PIRSR" id="PIRSR036514-1"/>
    </source>
</evidence>
<dbReference type="InterPro" id="IPR002068">
    <property type="entry name" value="A-crystallin/Hsp20_dom"/>
</dbReference>
<keyword evidence="4 8" id="KW-0862">Zinc</keyword>
<evidence type="ECO:0000256" key="10">
    <source>
        <dbReference type="RuleBase" id="RU003616"/>
    </source>
</evidence>
<evidence type="ECO:0000256" key="1">
    <source>
        <dbReference type="ARBA" id="ARBA00018516"/>
    </source>
</evidence>
<dbReference type="GO" id="GO:0046872">
    <property type="term" value="F:metal ion binding"/>
    <property type="evidence" value="ECO:0007669"/>
    <property type="project" value="UniProtKB-KW"/>
</dbReference>
<name>A0AAW1ZL73_CULAL</name>
<accession>A0AAW1ZL73</accession>
<feature type="binding site" evidence="8">
    <location>
        <position position="110"/>
    </location>
    <ligand>
        <name>Zn(2+)</name>
        <dbReference type="ChEBI" id="CHEBI:29105"/>
        <label>1</label>
    </ligand>
</feature>
<evidence type="ECO:0000256" key="2">
    <source>
        <dbReference type="ARBA" id="ARBA00022613"/>
    </source>
</evidence>
<dbReference type="Gene3D" id="2.60.40.790">
    <property type="match status" value="1"/>
</dbReference>
<dbReference type="GO" id="GO:0042026">
    <property type="term" value="P:protein refolding"/>
    <property type="evidence" value="ECO:0007669"/>
    <property type="project" value="TreeGrafter"/>
</dbReference>